<proteinExistence type="predicted"/>
<dbReference type="AlphaFoldDB" id="A0A0H2RT93"/>
<evidence type="ECO:0000259" key="4">
    <source>
        <dbReference type="Pfam" id="PF18334"/>
    </source>
</evidence>
<protein>
    <submittedName>
        <fullName evidence="5">Uncharacterized protein</fullName>
    </submittedName>
</protein>
<feature type="domain" description="5'-3' exoribonuclease 1 SH3-like" evidence="2">
    <location>
        <begin position="391"/>
        <end position="457"/>
    </location>
</feature>
<dbReference type="Pfam" id="PF18129">
    <property type="entry name" value="SH3_12"/>
    <property type="match status" value="1"/>
</dbReference>
<feature type="compositionally biased region" description="Polar residues" evidence="1">
    <location>
        <begin position="527"/>
        <end position="562"/>
    </location>
</feature>
<accession>A0A0H2RT93</accession>
<keyword evidence="6" id="KW-1185">Reference proteome</keyword>
<dbReference type="STRING" id="27342.A0A0H2RT93"/>
<evidence type="ECO:0000259" key="2">
    <source>
        <dbReference type="Pfam" id="PF18129"/>
    </source>
</evidence>
<feature type="region of interest" description="Disordered" evidence="1">
    <location>
        <begin position="467"/>
        <end position="627"/>
    </location>
</feature>
<dbReference type="OrthoDB" id="372487at2759"/>
<dbReference type="InterPro" id="IPR047008">
    <property type="entry name" value="XRN1_SH3_sf"/>
</dbReference>
<gene>
    <name evidence="5" type="ORF">SCHPADRAFT_824984</name>
</gene>
<name>A0A0H2RT93_9AGAM</name>
<dbReference type="EMBL" id="KQ085932">
    <property type="protein sequence ID" value="KLO15235.1"/>
    <property type="molecule type" value="Genomic_DNA"/>
</dbReference>
<sequence length="627" mass="68244">MIIHIQNTFEGKKTDVIAKDMVGKRCFVGWPFVREAMVVGVSDSLFKFEKVAFGNSNETRVLSNPHTTQGLQYWKNKADRIEHHYSKRLGVTTGSVDVLVHVRPLKGNGALVKDYEGSQKEFEQAVQMVLPEVISEDPRFIEKDAPPLSEEFPSGTKVFFLGDHAYGVAGQVSETTEKTLSVMLAFSPDEKAENEKFKSIVANQVGLRYFPSFKVAEMIGISSLALSKITSSFMILAPDGSKVNVGLSLKFEAKSLKVISYSRKNDRFWEFSDKAVELLKSYKQAFPEIFQALHGPGNDMPSASSIFSGSRPELAVKEVKAWLSEKGVRDLEAVSLYCDQLDKSAVTDIVKLADEFTEKKGPSSYKKAIVKGIPRQAVLKPSHSVYRLQNQTFALGDRTVMVQDSGSVPLGVRGTVVGINNKSLDVVWDSPFMSGTTLGDRCPVYRGSSIELNSCLNLTRPQFVVSTNPNAPAPRRQPYNAQPRIGHFPSVQPSDGQAPASGFRQARGAPQVRIMTNPTRGRGRGAWNNNATPHVNGSAANTDSTTPDHSYNSPPSESQASSRGFGRGGFRGNSHPRGASSFNGRGGSGFAPPRGRGFDRGRGASFNPRGGPRGRARGFAVASPSNS</sequence>
<dbReference type="Proteomes" id="UP000053477">
    <property type="component" value="Unassembled WGS sequence"/>
</dbReference>
<evidence type="ECO:0000313" key="6">
    <source>
        <dbReference type="Proteomes" id="UP000053477"/>
    </source>
</evidence>
<dbReference type="InterPro" id="IPR047007">
    <property type="entry name" value="XRN1_D1_sf"/>
</dbReference>
<dbReference type="InterPro" id="IPR041106">
    <property type="entry name" value="XRN1_D2_D3"/>
</dbReference>
<dbReference type="Pfam" id="PF18334">
    <property type="entry name" value="XRN1_D2_D3"/>
    <property type="match status" value="1"/>
</dbReference>
<organism evidence="5 6">
    <name type="scientific">Schizopora paradoxa</name>
    <dbReference type="NCBI Taxonomy" id="27342"/>
    <lineage>
        <taxon>Eukaryota</taxon>
        <taxon>Fungi</taxon>
        <taxon>Dikarya</taxon>
        <taxon>Basidiomycota</taxon>
        <taxon>Agaricomycotina</taxon>
        <taxon>Agaricomycetes</taxon>
        <taxon>Hymenochaetales</taxon>
        <taxon>Schizoporaceae</taxon>
        <taxon>Schizopora</taxon>
    </lineage>
</organism>
<evidence type="ECO:0000256" key="1">
    <source>
        <dbReference type="SAM" id="MobiDB-lite"/>
    </source>
</evidence>
<dbReference type="InterPro" id="IPR041385">
    <property type="entry name" value="SH3_12"/>
</dbReference>
<reference evidence="5 6" key="1">
    <citation type="submission" date="2015-04" db="EMBL/GenBank/DDBJ databases">
        <title>Complete genome sequence of Schizopora paradoxa KUC8140, a cosmopolitan wood degrader in East Asia.</title>
        <authorList>
            <consortium name="DOE Joint Genome Institute"/>
            <person name="Min B."/>
            <person name="Park H."/>
            <person name="Jang Y."/>
            <person name="Kim J.-J."/>
            <person name="Kim K.H."/>
            <person name="Pangilinan J."/>
            <person name="Lipzen A."/>
            <person name="Riley R."/>
            <person name="Grigoriev I.V."/>
            <person name="Spatafora J.W."/>
            <person name="Choi I.-G."/>
        </authorList>
    </citation>
    <scope>NUCLEOTIDE SEQUENCE [LARGE SCALE GENOMIC DNA]</scope>
    <source>
        <strain evidence="5 6">KUC8140</strain>
    </source>
</reference>
<evidence type="ECO:0000259" key="3">
    <source>
        <dbReference type="Pfam" id="PF18332"/>
    </source>
</evidence>
<dbReference type="Pfam" id="PF18332">
    <property type="entry name" value="XRN1_D1"/>
    <property type="match status" value="1"/>
</dbReference>
<dbReference type="Gene3D" id="2.170.260.40">
    <property type="match status" value="1"/>
</dbReference>
<dbReference type="Gene3D" id="2.30.30.750">
    <property type="match status" value="1"/>
</dbReference>
<dbReference type="Gene3D" id="2.30.30.30">
    <property type="match status" value="1"/>
</dbReference>
<dbReference type="InParanoid" id="A0A0H2RT93"/>
<dbReference type="InterPro" id="IPR040992">
    <property type="entry name" value="XRN1_D1"/>
</dbReference>
<feature type="domain" description="Exoribonuclease Xrn1 D2/D3" evidence="4">
    <location>
        <begin position="147"/>
        <end position="371"/>
    </location>
</feature>
<feature type="domain" description="5'-3' exoribonuclease 1 D1" evidence="3">
    <location>
        <begin position="1"/>
        <end position="143"/>
    </location>
</feature>
<evidence type="ECO:0000313" key="5">
    <source>
        <dbReference type="EMBL" id="KLO15235.1"/>
    </source>
</evidence>
<dbReference type="InterPro" id="IPR014722">
    <property type="entry name" value="Rib_uL2_dom2"/>
</dbReference>